<comment type="caution">
    <text evidence="2">The sequence shown here is derived from an EMBL/GenBank/DDBJ whole genome shotgun (WGS) entry which is preliminary data.</text>
</comment>
<evidence type="ECO:0000313" key="3">
    <source>
        <dbReference type="Proteomes" id="UP000198211"/>
    </source>
</evidence>
<proteinExistence type="predicted"/>
<evidence type="ECO:0000313" key="2">
    <source>
        <dbReference type="EMBL" id="OWZ10014.1"/>
    </source>
</evidence>
<dbReference type="EMBL" id="NBNE01002589">
    <property type="protein sequence ID" value="OWZ10014.1"/>
    <property type="molecule type" value="Genomic_DNA"/>
</dbReference>
<gene>
    <name evidence="2" type="ORF">PHMEG_00017198</name>
</gene>
<evidence type="ECO:0000256" key="1">
    <source>
        <dbReference type="SAM" id="MobiDB-lite"/>
    </source>
</evidence>
<feature type="region of interest" description="Disordered" evidence="1">
    <location>
        <begin position="34"/>
        <end position="62"/>
    </location>
</feature>
<accession>A0A225VXZ8</accession>
<keyword evidence="3" id="KW-1185">Reference proteome</keyword>
<feature type="compositionally biased region" description="Basic and acidic residues" evidence="1">
    <location>
        <begin position="39"/>
        <end position="57"/>
    </location>
</feature>
<dbReference type="AlphaFoldDB" id="A0A225VXZ8"/>
<sequence length="150" mass="17033">MPVKEPNTVAQDTLSEDAELIRAERESCVVDSQAVCVSPEERLPSSDQRGRESREVDGDAVPSHARLFTQEELDLLWNGSTIGADVEPEEYPKEIEERLFLLNEVEFKRQMKKNAARLNMMTLEEMRVLLNIPLETLRENSEASPGEFDA</sequence>
<organism evidence="2 3">
    <name type="scientific">Phytophthora megakarya</name>
    <dbReference type="NCBI Taxonomy" id="4795"/>
    <lineage>
        <taxon>Eukaryota</taxon>
        <taxon>Sar</taxon>
        <taxon>Stramenopiles</taxon>
        <taxon>Oomycota</taxon>
        <taxon>Peronosporomycetes</taxon>
        <taxon>Peronosporales</taxon>
        <taxon>Peronosporaceae</taxon>
        <taxon>Phytophthora</taxon>
    </lineage>
</organism>
<name>A0A225VXZ8_9STRA</name>
<dbReference type="Proteomes" id="UP000198211">
    <property type="component" value="Unassembled WGS sequence"/>
</dbReference>
<reference evidence="3" key="1">
    <citation type="submission" date="2017-03" db="EMBL/GenBank/DDBJ databases">
        <title>Phytopthora megakarya and P. palmivora, two closely related causual agents of cacao black pod achieved similar genome size and gene model numbers by different mechanisms.</title>
        <authorList>
            <person name="Ali S."/>
            <person name="Shao J."/>
            <person name="Larry D.J."/>
            <person name="Kronmiller B."/>
            <person name="Shen D."/>
            <person name="Strem M.D."/>
            <person name="Melnick R.L."/>
            <person name="Guiltinan M.J."/>
            <person name="Tyler B.M."/>
            <person name="Meinhardt L.W."/>
            <person name="Bailey B.A."/>
        </authorList>
    </citation>
    <scope>NUCLEOTIDE SEQUENCE [LARGE SCALE GENOMIC DNA]</scope>
    <source>
        <strain evidence="3">zdho120</strain>
    </source>
</reference>
<protein>
    <submittedName>
        <fullName evidence="2">Uncharacterized protein</fullName>
    </submittedName>
</protein>